<keyword evidence="1" id="KW-1133">Transmembrane helix</keyword>
<dbReference type="GO" id="GO:0016020">
    <property type="term" value="C:membrane"/>
    <property type="evidence" value="ECO:0007669"/>
    <property type="project" value="InterPro"/>
</dbReference>
<dbReference type="InterPro" id="IPR000462">
    <property type="entry name" value="CDP-OH_P_trans"/>
</dbReference>
<sequence>MRQIASIFPFIRFFDLANGVTAFNILLSFASVAAALQGKLTWAASIICLAAILDFVDGHIARTWLAGDIPRRKFGKHLDSFSDLLNFSIAPAFVLVLLLPSSLAIVAGCALVLSGVLRLAVFAVKDSDAPMEYRGLPTTYSGLLFALAFQSVAAYRIGVQDLLMLMFIIAFFQITNLKLPKFKAVSTVTFIAIAYPVCSFLLHNA</sequence>
<keyword evidence="1" id="KW-0812">Transmembrane</keyword>
<gene>
    <name evidence="2" type="ORF">AQS70_02875</name>
</gene>
<evidence type="ECO:0008006" key="4">
    <source>
        <dbReference type="Google" id="ProtNLM"/>
    </source>
</evidence>
<evidence type="ECO:0000313" key="3">
    <source>
        <dbReference type="Proteomes" id="UP000050342"/>
    </source>
</evidence>
<dbReference type="RefSeq" id="WP_055103448.1">
    <property type="nucleotide sequence ID" value="NZ_LLWH01000176.1"/>
</dbReference>
<proteinExistence type="predicted"/>
<organism evidence="2 3">
    <name type="scientific">Pseudomonas endophytica</name>
    <dbReference type="NCBI Taxonomy" id="1563157"/>
    <lineage>
        <taxon>Bacteria</taxon>
        <taxon>Pseudomonadati</taxon>
        <taxon>Pseudomonadota</taxon>
        <taxon>Gammaproteobacteria</taxon>
        <taxon>Pseudomonadales</taxon>
        <taxon>Pseudomonadaceae</taxon>
        <taxon>Pseudomonas</taxon>
    </lineage>
</organism>
<dbReference type="Proteomes" id="UP000050342">
    <property type="component" value="Unassembled WGS sequence"/>
</dbReference>
<name>A0A0Q0XSR1_9PSED</name>
<keyword evidence="1" id="KW-0472">Membrane</keyword>
<dbReference type="InterPro" id="IPR043130">
    <property type="entry name" value="CDP-OH_PTrfase_TM_dom"/>
</dbReference>
<reference evidence="2 3" key="1">
    <citation type="submission" date="2015-10" db="EMBL/GenBank/DDBJ databases">
        <title>Pseudomonas helleri sp. nov. and Pseudomonas weihenstephanensis sp. nov., isolated from raw cows milk.</title>
        <authorList>
            <person name="Von Neubeck M."/>
            <person name="Huptas C."/>
            <person name="Wenning M."/>
            <person name="Scherer S."/>
        </authorList>
    </citation>
    <scope>NUCLEOTIDE SEQUENCE [LARGE SCALE GENOMIC DNA]</scope>
    <source>
        <strain evidence="2 3">BSTT44</strain>
    </source>
</reference>
<dbReference type="AlphaFoldDB" id="A0A0Q0XSR1"/>
<accession>A0A0Q0XSR1</accession>
<feature type="transmembrane region" description="Helical" evidence="1">
    <location>
        <begin position="12"/>
        <end position="36"/>
    </location>
</feature>
<evidence type="ECO:0000256" key="1">
    <source>
        <dbReference type="SAM" id="Phobius"/>
    </source>
</evidence>
<keyword evidence="3" id="KW-1185">Reference proteome</keyword>
<dbReference type="GO" id="GO:0016780">
    <property type="term" value="F:phosphotransferase activity, for other substituted phosphate groups"/>
    <property type="evidence" value="ECO:0007669"/>
    <property type="project" value="InterPro"/>
</dbReference>
<comment type="caution">
    <text evidence="2">The sequence shown here is derived from an EMBL/GenBank/DDBJ whole genome shotgun (WGS) entry which is preliminary data.</text>
</comment>
<dbReference type="EMBL" id="LLWH01000176">
    <property type="protein sequence ID" value="KQB53141.1"/>
    <property type="molecule type" value="Genomic_DNA"/>
</dbReference>
<protein>
    <recommendedName>
        <fullName evidence="4">CDP-diacylglycerol--serine O-phosphatidyltransferase</fullName>
    </recommendedName>
</protein>
<dbReference type="Pfam" id="PF01066">
    <property type="entry name" value="CDP-OH_P_transf"/>
    <property type="match status" value="1"/>
</dbReference>
<feature type="transmembrane region" description="Helical" evidence="1">
    <location>
        <begin position="159"/>
        <end position="177"/>
    </location>
</feature>
<evidence type="ECO:0000313" key="2">
    <source>
        <dbReference type="EMBL" id="KQB53141.1"/>
    </source>
</evidence>
<dbReference type="Gene3D" id="1.20.120.1760">
    <property type="match status" value="1"/>
</dbReference>
<feature type="transmembrane region" description="Helical" evidence="1">
    <location>
        <begin position="184"/>
        <end position="202"/>
    </location>
</feature>
<dbReference type="GO" id="GO:0008654">
    <property type="term" value="P:phospholipid biosynthetic process"/>
    <property type="evidence" value="ECO:0007669"/>
    <property type="project" value="InterPro"/>
</dbReference>
<dbReference type="OrthoDB" id="9777147at2"/>
<dbReference type="STRING" id="1563157.AQS70_02875"/>